<dbReference type="EMBL" id="JBJQOH010000003">
    <property type="protein sequence ID" value="KAL3693050.1"/>
    <property type="molecule type" value="Genomic_DNA"/>
</dbReference>
<protein>
    <submittedName>
        <fullName evidence="2">Uncharacterized protein</fullName>
    </submittedName>
</protein>
<dbReference type="Proteomes" id="UP001633002">
    <property type="component" value="Unassembled WGS sequence"/>
</dbReference>
<sequence>MQQTIKFVRGSLKFGSELDSPGLTSPTTIPNTPKTATPAGRSSSFPEAGPSGTANAVSPTYVATRVAGSQGTTVDPSIEDLQDLVLQPEVEGLPDDLLNRDHCNTAKQSTRPAVVTISSDSQSASLSSDVEIIGTATRRRPPTRSSPMNQNQHIRHTTDPSQYGYNRHGVGVVTPTFIGKSVYMAVERDYRFWFCPNGKCHRGPGAPQCKSQMPPVSTVIPLQIETGLTQDEVDFLTVNGFDLVRRPHFGMSNALHSEAEIKVLVDA</sequence>
<evidence type="ECO:0000256" key="1">
    <source>
        <dbReference type="SAM" id="MobiDB-lite"/>
    </source>
</evidence>
<proteinExistence type="predicted"/>
<organism evidence="2 3">
    <name type="scientific">Riccia sorocarpa</name>
    <dbReference type="NCBI Taxonomy" id="122646"/>
    <lineage>
        <taxon>Eukaryota</taxon>
        <taxon>Viridiplantae</taxon>
        <taxon>Streptophyta</taxon>
        <taxon>Embryophyta</taxon>
        <taxon>Marchantiophyta</taxon>
        <taxon>Marchantiopsida</taxon>
        <taxon>Marchantiidae</taxon>
        <taxon>Marchantiales</taxon>
        <taxon>Ricciaceae</taxon>
        <taxon>Riccia</taxon>
    </lineage>
</organism>
<feature type="region of interest" description="Disordered" evidence="1">
    <location>
        <begin position="1"/>
        <end position="56"/>
    </location>
</feature>
<comment type="caution">
    <text evidence="2">The sequence shown here is derived from an EMBL/GenBank/DDBJ whole genome shotgun (WGS) entry which is preliminary data.</text>
</comment>
<accession>A0ABD3HSJ3</accession>
<evidence type="ECO:0000313" key="2">
    <source>
        <dbReference type="EMBL" id="KAL3693050.1"/>
    </source>
</evidence>
<feature type="compositionally biased region" description="Polar residues" evidence="1">
    <location>
        <begin position="22"/>
        <end position="45"/>
    </location>
</feature>
<gene>
    <name evidence="2" type="ORF">R1sor_006701</name>
</gene>
<name>A0ABD3HSJ3_9MARC</name>
<reference evidence="2 3" key="1">
    <citation type="submission" date="2024-09" db="EMBL/GenBank/DDBJ databases">
        <title>Chromosome-scale assembly of Riccia sorocarpa.</title>
        <authorList>
            <person name="Paukszto L."/>
        </authorList>
    </citation>
    <scope>NUCLEOTIDE SEQUENCE [LARGE SCALE GENOMIC DNA]</scope>
    <source>
        <strain evidence="2">LP-2024</strain>
        <tissue evidence="2">Aerial parts of the thallus</tissue>
    </source>
</reference>
<evidence type="ECO:0000313" key="3">
    <source>
        <dbReference type="Proteomes" id="UP001633002"/>
    </source>
</evidence>
<feature type="region of interest" description="Disordered" evidence="1">
    <location>
        <begin position="138"/>
        <end position="166"/>
    </location>
</feature>
<keyword evidence="3" id="KW-1185">Reference proteome</keyword>
<dbReference type="AlphaFoldDB" id="A0ABD3HSJ3"/>